<reference evidence="1" key="1">
    <citation type="submission" date="2018-11" db="EMBL/GenBank/DDBJ databases">
        <title>The sequence and de novo assembly of Larimichthys crocea genome using PacBio and Hi-C technologies.</title>
        <authorList>
            <person name="Xu P."/>
            <person name="Chen B."/>
            <person name="Zhou Z."/>
            <person name="Ke Q."/>
            <person name="Wu Y."/>
            <person name="Bai H."/>
            <person name="Pu F."/>
        </authorList>
    </citation>
    <scope>NUCLEOTIDE SEQUENCE</scope>
    <source>
        <tissue evidence="1">Muscle</tissue>
    </source>
</reference>
<sequence>MEELNPYTKISPALASERQSAGAVLGIIFLLLLIMAMLSLVVWFRYRQRDKGHHVPNVTYTPALHINSTDYSLSDYMKGSLSSTCSLNSENPYATINDPPGLCKHSESSYVEMKSPAHHDHMTHCCSAAIITTTTSTTTTPAKNVYDMEPTISIVQGAGTVVVPTYPQNPYDLPRNSHIPSHYDLLPVRPSPSHSHSPPLPGSPTSSLL</sequence>
<dbReference type="EMBL" id="CM011684">
    <property type="protein sequence ID" value="TMS13235.1"/>
    <property type="molecule type" value="Genomic_DNA"/>
</dbReference>
<comment type="caution">
    <text evidence="1">The sequence shown here is derived from an EMBL/GenBank/DDBJ whole genome shotgun (WGS) entry which is preliminary data.</text>
</comment>
<gene>
    <name evidence="1" type="ORF">E3U43_018310</name>
</gene>
<name>A0ACD3R1E7_LARCR</name>
<protein>
    <submittedName>
        <fullName evidence="1">Uncharacterized protein</fullName>
    </submittedName>
</protein>
<proteinExistence type="predicted"/>
<dbReference type="Proteomes" id="UP000793456">
    <property type="component" value="Chromosome XI"/>
</dbReference>
<evidence type="ECO:0000313" key="2">
    <source>
        <dbReference type="Proteomes" id="UP000793456"/>
    </source>
</evidence>
<evidence type="ECO:0000313" key="1">
    <source>
        <dbReference type="EMBL" id="TMS13235.1"/>
    </source>
</evidence>
<keyword evidence="2" id="KW-1185">Reference proteome</keyword>
<organism evidence="1 2">
    <name type="scientific">Larimichthys crocea</name>
    <name type="common">Large yellow croaker</name>
    <name type="synonym">Pseudosciaena crocea</name>
    <dbReference type="NCBI Taxonomy" id="215358"/>
    <lineage>
        <taxon>Eukaryota</taxon>
        <taxon>Metazoa</taxon>
        <taxon>Chordata</taxon>
        <taxon>Craniata</taxon>
        <taxon>Vertebrata</taxon>
        <taxon>Euteleostomi</taxon>
        <taxon>Actinopterygii</taxon>
        <taxon>Neopterygii</taxon>
        <taxon>Teleostei</taxon>
        <taxon>Neoteleostei</taxon>
        <taxon>Acanthomorphata</taxon>
        <taxon>Eupercaria</taxon>
        <taxon>Sciaenidae</taxon>
        <taxon>Larimichthys</taxon>
    </lineage>
</organism>
<accession>A0ACD3R1E7</accession>